<reference evidence="2 3" key="1">
    <citation type="submission" date="2016-05" db="EMBL/GenBank/DDBJ databases">
        <title>A degradative enzymes factory behind the ericoid mycorrhizal symbiosis.</title>
        <authorList>
            <consortium name="DOE Joint Genome Institute"/>
            <person name="Martino E."/>
            <person name="Morin E."/>
            <person name="Grelet G."/>
            <person name="Kuo A."/>
            <person name="Kohler A."/>
            <person name="Daghino S."/>
            <person name="Barry K."/>
            <person name="Choi C."/>
            <person name="Cichocki N."/>
            <person name="Clum A."/>
            <person name="Copeland A."/>
            <person name="Hainaut M."/>
            <person name="Haridas S."/>
            <person name="Labutti K."/>
            <person name="Lindquist E."/>
            <person name="Lipzen A."/>
            <person name="Khouja H.-R."/>
            <person name="Murat C."/>
            <person name="Ohm R."/>
            <person name="Olson A."/>
            <person name="Spatafora J."/>
            <person name="Veneault-Fourrey C."/>
            <person name="Henrissat B."/>
            <person name="Grigoriev I."/>
            <person name="Martin F."/>
            <person name="Perotto S."/>
        </authorList>
    </citation>
    <scope>NUCLEOTIDE SEQUENCE [LARGE SCALE GENOMIC DNA]</scope>
    <source>
        <strain evidence="2 3">UAMH 7357</strain>
    </source>
</reference>
<evidence type="ECO:0000256" key="1">
    <source>
        <dbReference type="SAM" id="MobiDB-lite"/>
    </source>
</evidence>
<gene>
    <name evidence="2" type="ORF">NA56DRAFT_626883</name>
</gene>
<dbReference type="InterPro" id="IPR024526">
    <property type="entry name" value="DUF3807"/>
</dbReference>
<dbReference type="Proteomes" id="UP000235672">
    <property type="component" value="Unassembled WGS sequence"/>
</dbReference>
<dbReference type="AlphaFoldDB" id="A0A2J6Q468"/>
<evidence type="ECO:0000313" key="3">
    <source>
        <dbReference type="Proteomes" id="UP000235672"/>
    </source>
</evidence>
<feature type="region of interest" description="Disordered" evidence="1">
    <location>
        <begin position="81"/>
        <end position="222"/>
    </location>
</feature>
<dbReference type="Pfam" id="PF12720">
    <property type="entry name" value="DUF3807"/>
    <property type="match status" value="1"/>
</dbReference>
<dbReference type="STRING" id="1745343.A0A2J6Q468"/>
<feature type="compositionally biased region" description="Basic and acidic residues" evidence="1">
    <location>
        <begin position="178"/>
        <end position="192"/>
    </location>
</feature>
<evidence type="ECO:0000313" key="2">
    <source>
        <dbReference type="EMBL" id="PMD20974.1"/>
    </source>
</evidence>
<dbReference type="OrthoDB" id="5422320at2759"/>
<accession>A0A2J6Q468</accession>
<feature type="compositionally biased region" description="Polar residues" evidence="1">
    <location>
        <begin position="133"/>
        <end position="144"/>
    </location>
</feature>
<organism evidence="2 3">
    <name type="scientific">Hyaloscypha hepaticicola</name>
    <dbReference type="NCBI Taxonomy" id="2082293"/>
    <lineage>
        <taxon>Eukaryota</taxon>
        <taxon>Fungi</taxon>
        <taxon>Dikarya</taxon>
        <taxon>Ascomycota</taxon>
        <taxon>Pezizomycotina</taxon>
        <taxon>Leotiomycetes</taxon>
        <taxon>Helotiales</taxon>
        <taxon>Hyaloscyphaceae</taxon>
        <taxon>Hyaloscypha</taxon>
    </lineage>
</organism>
<dbReference type="EMBL" id="KZ613483">
    <property type="protein sequence ID" value="PMD20974.1"/>
    <property type="molecule type" value="Genomic_DNA"/>
</dbReference>
<feature type="compositionally biased region" description="Basic residues" evidence="1">
    <location>
        <begin position="148"/>
        <end position="158"/>
    </location>
</feature>
<dbReference type="PANTHER" id="PTHR40642:SF1">
    <property type="entry name" value="YALI0F31295P"/>
    <property type="match status" value="1"/>
</dbReference>
<feature type="compositionally biased region" description="Basic and acidic residues" evidence="1">
    <location>
        <begin position="101"/>
        <end position="120"/>
    </location>
</feature>
<sequence>MAAPAVSSEDLATFHASHFSATSTAHFAEQFLGPVEEEDQGNLEDDDLGYYEDGTKRTLTDEQIAIFRHSEIQALLRARRHAAEAKQDKEDSEEQETLLDGGREDSLVQENIREQGQRQEDLEDGELGEAADSSITDLPSSLPVTKTKQSKKKGKKAQKAMQKSASGPSQKSFFKQNIKPDLRKRTWDKVDTGLESLDYDEGEAGAASTRPMQRRRISYDDD</sequence>
<protein>
    <submittedName>
        <fullName evidence="2">Uncharacterized protein</fullName>
    </submittedName>
</protein>
<keyword evidence="3" id="KW-1185">Reference proteome</keyword>
<dbReference type="PANTHER" id="PTHR40642">
    <property type="entry name" value="YALI0F31295P"/>
    <property type="match status" value="1"/>
</dbReference>
<proteinExistence type="predicted"/>
<name>A0A2J6Q468_9HELO</name>